<evidence type="ECO:0008006" key="9">
    <source>
        <dbReference type="Google" id="ProtNLM"/>
    </source>
</evidence>
<organism evidence="7 8">
    <name type="scientific">Mycobacterium decipiens</name>
    <dbReference type="NCBI Taxonomy" id="1430326"/>
    <lineage>
        <taxon>Bacteria</taxon>
        <taxon>Bacillati</taxon>
        <taxon>Actinomycetota</taxon>
        <taxon>Actinomycetes</taxon>
        <taxon>Mycobacteriales</taxon>
        <taxon>Mycobacteriaceae</taxon>
        <taxon>Mycobacterium</taxon>
    </lineage>
</organism>
<dbReference type="AlphaFoldDB" id="A0A1X2LPD0"/>
<dbReference type="EMBL" id="NCXP01000046">
    <property type="protein sequence ID" value="OSC37219.1"/>
    <property type="molecule type" value="Genomic_DNA"/>
</dbReference>
<evidence type="ECO:0000313" key="8">
    <source>
        <dbReference type="Proteomes" id="UP000193247"/>
    </source>
</evidence>
<evidence type="ECO:0000256" key="6">
    <source>
        <dbReference type="ARBA" id="ARBA00023033"/>
    </source>
</evidence>
<keyword evidence="5" id="KW-0408">Iron</keyword>
<dbReference type="SUPFAM" id="SSF48264">
    <property type="entry name" value="Cytochrome P450"/>
    <property type="match status" value="1"/>
</dbReference>
<evidence type="ECO:0000256" key="5">
    <source>
        <dbReference type="ARBA" id="ARBA00023004"/>
    </source>
</evidence>
<evidence type="ECO:0000256" key="2">
    <source>
        <dbReference type="ARBA" id="ARBA00022617"/>
    </source>
</evidence>
<evidence type="ECO:0000313" key="7">
    <source>
        <dbReference type="EMBL" id="OSC37219.1"/>
    </source>
</evidence>
<dbReference type="RefSeq" id="WP_085327337.1">
    <property type="nucleotide sequence ID" value="NZ_NCXP01000046.1"/>
</dbReference>
<comment type="similarity">
    <text evidence="1">Belongs to the cytochrome P450 family.</text>
</comment>
<accession>A0A1X2LPD0</accession>
<gene>
    <name evidence="7" type="ORF">B8W66_21775</name>
</gene>
<evidence type="ECO:0000256" key="3">
    <source>
        <dbReference type="ARBA" id="ARBA00022723"/>
    </source>
</evidence>
<dbReference type="GO" id="GO:0016705">
    <property type="term" value="F:oxidoreductase activity, acting on paired donors, with incorporation or reduction of molecular oxygen"/>
    <property type="evidence" value="ECO:0007669"/>
    <property type="project" value="InterPro"/>
</dbReference>
<keyword evidence="6" id="KW-0503">Monooxygenase</keyword>
<dbReference type="GO" id="GO:0004497">
    <property type="term" value="F:monooxygenase activity"/>
    <property type="evidence" value="ECO:0007669"/>
    <property type="project" value="UniProtKB-KW"/>
</dbReference>
<dbReference type="GO" id="GO:0020037">
    <property type="term" value="F:heme binding"/>
    <property type="evidence" value="ECO:0007669"/>
    <property type="project" value="InterPro"/>
</dbReference>
<keyword evidence="4" id="KW-0560">Oxidoreductase</keyword>
<dbReference type="STRING" id="1430326.B8W66_21775"/>
<dbReference type="InterPro" id="IPR036396">
    <property type="entry name" value="Cyt_P450_sf"/>
</dbReference>
<dbReference type="Gene3D" id="1.10.630.10">
    <property type="entry name" value="Cytochrome P450"/>
    <property type="match status" value="1"/>
</dbReference>
<keyword evidence="8" id="KW-1185">Reference proteome</keyword>
<evidence type="ECO:0000256" key="1">
    <source>
        <dbReference type="ARBA" id="ARBA00010617"/>
    </source>
</evidence>
<name>A0A1X2LPD0_9MYCO</name>
<dbReference type="Proteomes" id="UP000193247">
    <property type="component" value="Unassembled WGS sequence"/>
</dbReference>
<dbReference type="PANTHER" id="PTHR46696:SF1">
    <property type="entry name" value="CYTOCHROME P450 YJIB-RELATED"/>
    <property type="match status" value="1"/>
</dbReference>
<dbReference type="OrthoDB" id="3664945at2"/>
<dbReference type="PANTHER" id="PTHR46696">
    <property type="entry name" value="P450, PUTATIVE (EUROFUNG)-RELATED"/>
    <property type="match status" value="1"/>
</dbReference>
<dbReference type="GO" id="GO:0005506">
    <property type="term" value="F:iron ion binding"/>
    <property type="evidence" value="ECO:0007669"/>
    <property type="project" value="InterPro"/>
</dbReference>
<dbReference type="PRINTS" id="PR00359">
    <property type="entry name" value="BP450"/>
</dbReference>
<protein>
    <recommendedName>
        <fullName evidence="9">Cytochrome P450</fullName>
    </recommendedName>
</protein>
<proteinExistence type="inferred from homology"/>
<reference evidence="7 8" key="1">
    <citation type="submission" date="2017-04" db="EMBL/GenBank/DDBJ databases">
        <title>The new phylogeny of genus Mycobacterium.</title>
        <authorList>
            <person name="Tortoli E."/>
            <person name="Trovato A."/>
            <person name="Cirillo D.M."/>
        </authorList>
    </citation>
    <scope>NUCLEOTIDE SEQUENCE [LARGE SCALE GENOMIC DNA]</scope>
    <source>
        <strain evidence="7 8">TBL 1200985</strain>
    </source>
</reference>
<evidence type="ECO:0000256" key="4">
    <source>
        <dbReference type="ARBA" id="ARBA00023002"/>
    </source>
</evidence>
<comment type="caution">
    <text evidence="7">The sequence shown here is derived from an EMBL/GenBank/DDBJ whole genome shotgun (WGS) entry which is preliminary data.</text>
</comment>
<dbReference type="InterPro" id="IPR002397">
    <property type="entry name" value="Cyt_P450_B"/>
</dbReference>
<sequence>MTTSTDNLTIHHPITVGSEEFNANQHRYYEWMRRHAPVYRGRLKFVEERDVYFVSRHHDCLNLVTDPRIRRHVAGAQPLPLPKAIRMLTTDTMIYKDDPEHLRLRKLVSHSFTPRTISHLEARVESVTRGLLDQMTSGQEIDLQQAYALPVPTTVINELVGVPENDRYRFRDFVEIMLDGVNCTT</sequence>
<keyword evidence="2" id="KW-0349">Heme</keyword>
<keyword evidence="3" id="KW-0479">Metal-binding</keyword>